<comment type="caution">
    <text evidence="1">The sequence shown here is derived from an EMBL/GenBank/DDBJ whole genome shotgun (WGS) entry which is preliminary data.</text>
</comment>
<evidence type="ECO:0000313" key="1">
    <source>
        <dbReference type="EMBL" id="OQP40844.1"/>
    </source>
</evidence>
<evidence type="ECO:0000313" key="2">
    <source>
        <dbReference type="Proteomes" id="UP000192610"/>
    </source>
</evidence>
<reference evidence="2" key="1">
    <citation type="submission" date="2016-04" db="EMBL/GenBank/DDBJ databases">
        <authorList>
            <person name="Chen L."/>
            <person name="Zhuang W."/>
            <person name="Wang G."/>
        </authorList>
    </citation>
    <scope>NUCLEOTIDE SEQUENCE [LARGE SCALE GENOMIC DNA]</scope>
    <source>
        <strain evidence="2">17621</strain>
    </source>
</reference>
<protein>
    <submittedName>
        <fullName evidence="1">Uncharacterized protein</fullName>
    </submittedName>
</protein>
<sequence>MAVLAACSAPYQAQKSVWTVKEVQESFNKDSAKKYNTNCILYRGTDNQSHYFLSQFTDKWVFLSIKKSELSMTDEKPFKVDSAVKLGYYYVDPNNHFVKTRDFN</sequence>
<gene>
    <name evidence="1" type="ORF">A4H97_14645</name>
</gene>
<name>A0A1V9E497_9BACT</name>
<proteinExistence type="predicted"/>
<dbReference type="Proteomes" id="UP000192610">
    <property type="component" value="Unassembled WGS sequence"/>
</dbReference>
<keyword evidence="2" id="KW-1185">Reference proteome</keyword>
<organism evidence="1 2">
    <name type="scientific">Niastella yeongjuensis</name>
    <dbReference type="NCBI Taxonomy" id="354355"/>
    <lineage>
        <taxon>Bacteria</taxon>
        <taxon>Pseudomonadati</taxon>
        <taxon>Bacteroidota</taxon>
        <taxon>Chitinophagia</taxon>
        <taxon>Chitinophagales</taxon>
        <taxon>Chitinophagaceae</taxon>
        <taxon>Niastella</taxon>
    </lineage>
</organism>
<dbReference type="AlphaFoldDB" id="A0A1V9E497"/>
<dbReference type="EMBL" id="LVXG01000067">
    <property type="protein sequence ID" value="OQP40844.1"/>
    <property type="molecule type" value="Genomic_DNA"/>
</dbReference>
<accession>A0A1V9E497</accession>